<dbReference type="Pfam" id="PF00646">
    <property type="entry name" value="F-box"/>
    <property type="match status" value="1"/>
</dbReference>
<gene>
    <name evidence="2" type="ORF">CBER1_07331</name>
</gene>
<protein>
    <recommendedName>
        <fullName evidence="1">F-box domain-containing protein</fullName>
    </recommendedName>
</protein>
<feature type="domain" description="F-box" evidence="1">
    <location>
        <begin position="50"/>
        <end position="82"/>
    </location>
</feature>
<evidence type="ECO:0000259" key="1">
    <source>
        <dbReference type="Pfam" id="PF00646"/>
    </source>
</evidence>
<evidence type="ECO:0000313" key="2">
    <source>
        <dbReference type="EMBL" id="PPJ60432.1"/>
    </source>
</evidence>
<dbReference type="Gene3D" id="1.20.1280.50">
    <property type="match status" value="1"/>
</dbReference>
<dbReference type="Proteomes" id="UP000237631">
    <property type="component" value="Unassembled WGS sequence"/>
</dbReference>
<comment type="caution">
    <text evidence="2">The sequence shown here is derived from an EMBL/GenBank/DDBJ whole genome shotgun (WGS) entry which is preliminary data.</text>
</comment>
<accession>A0A2S6CL29</accession>
<sequence>MAGTMFTNKRARMLAFISKIYSRGTRGSRKNDTNPRVVSPAETAVLQTAELLECILSHLPGDIVPRARLVCQQWNELIATSPTLRERILLDRLWYIPYGPYPTPNGIPPAFRLAPTSSNMIVSRSNPWGQVPPQVPNSGGMIVLRPALLHHLFYKDSGDRADWHFAIGDTMKVRLNLDLKDILSQGTAHTGRYAKALITNPPCDNALMTLHWSAYHAERNEILIGEVSSVLHDESSLTVKHILDVLFQKRGICSLREWHGRRSDCITPFGEDDKAMDWTFSEIVEQLIEDGYQNVAIKHCYLGLDGIIVPRQSQLESLKKEKDMEKFMKEVGMKG</sequence>
<dbReference type="InterPro" id="IPR001810">
    <property type="entry name" value="F-box_dom"/>
</dbReference>
<dbReference type="SUPFAM" id="SSF81383">
    <property type="entry name" value="F-box domain"/>
    <property type="match status" value="1"/>
</dbReference>
<proteinExistence type="predicted"/>
<dbReference type="AlphaFoldDB" id="A0A2S6CL29"/>
<dbReference type="OrthoDB" id="3643498at2759"/>
<name>A0A2S6CL29_9PEZI</name>
<dbReference type="EMBL" id="PNEN01000271">
    <property type="protein sequence ID" value="PPJ60432.1"/>
    <property type="molecule type" value="Genomic_DNA"/>
</dbReference>
<dbReference type="InterPro" id="IPR036047">
    <property type="entry name" value="F-box-like_dom_sf"/>
</dbReference>
<evidence type="ECO:0000313" key="3">
    <source>
        <dbReference type="Proteomes" id="UP000237631"/>
    </source>
</evidence>
<keyword evidence="3" id="KW-1185">Reference proteome</keyword>
<organism evidence="2 3">
    <name type="scientific">Cercospora berteroae</name>
    <dbReference type="NCBI Taxonomy" id="357750"/>
    <lineage>
        <taxon>Eukaryota</taxon>
        <taxon>Fungi</taxon>
        <taxon>Dikarya</taxon>
        <taxon>Ascomycota</taxon>
        <taxon>Pezizomycotina</taxon>
        <taxon>Dothideomycetes</taxon>
        <taxon>Dothideomycetidae</taxon>
        <taxon>Mycosphaerellales</taxon>
        <taxon>Mycosphaerellaceae</taxon>
        <taxon>Cercospora</taxon>
    </lineage>
</organism>
<reference evidence="3" key="1">
    <citation type="journal article" date="2017" name="bioRxiv">
        <title>Conservation of a gene cluster reveals novel cercosporin biosynthetic mechanisms and extends production to the genus Colletotrichum.</title>
        <authorList>
            <person name="de Jonge R."/>
            <person name="Ebert M.K."/>
            <person name="Huitt-Roehl C.R."/>
            <person name="Pal P."/>
            <person name="Suttle J.C."/>
            <person name="Spanner R.E."/>
            <person name="Neubauer J.D."/>
            <person name="Jurick W.M.II."/>
            <person name="Stott K.A."/>
            <person name="Secor G.A."/>
            <person name="Thomma B.P.H.J."/>
            <person name="Van de Peer Y."/>
            <person name="Townsend C.A."/>
            <person name="Bolton M.D."/>
        </authorList>
    </citation>
    <scope>NUCLEOTIDE SEQUENCE [LARGE SCALE GENOMIC DNA]</scope>
    <source>
        <strain evidence="3">CBS538.71</strain>
    </source>
</reference>